<keyword evidence="3" id="KW-1185">Reference proteome</keyword>
<dbReference type="EMBL" id="JACOMF010000153">
    <property type="protein sequence ID" value="MBC4019264.1"/>
    <property type="molecule type" value="Genomic_DNA"/>
</dbReference>
<sequence>MQEDSYGRLYLIGRREDPSIVVAVYDRVLKADGSPQEHWISVPPHIATAREALAWSFEMSEAEYQPRRET</sequence>
<name>A0A9X0R4E9_9PROT</name>
<organism evidence="2 3">
    <name type="scientific">Siccirubricoccus deserti</name>
    <dbReference type="NCBI Taxonomy" id="2013562"/>
    <lineage>
        <taxon>Bacteria</taxon>
        <taxon>Pseudomonadati</taxon>
        <taxon>Pseudomonadota</taxon>
        <taxon>Alphaproteobacteria</taxon>
        <taxon>Acetobacterales</taxon>
        <taxon>Roseomonadaceae</taxon>
        <taxon>Siccirubricoccus</taxon>
    </lineage>
</organism>
<gene>
    <name evidence="2" type="ORF">H7965_29050</name>
</gene>
<dbReference type="RefSeq" id="WP_186773982.1">
    <property type="nucleotide sequence ID" value="NZ_JACOMF010000153.1"/>
</dbReference>
<dbReference type="InterPro" id="IPR046633">
    <property type="entry name" value="DUF6745"/>
</dbReference>
<evidence type="ECO:0000313" key="2">
    <source>
        <dbReference type="EMBL" id="MBC4019264.1"/>
    </source>
</evidence>
<dbReference type="AlphaFoldDB" id="A0A9X0R4E9"/>
<evidence type="ECO:0000259" key="1">
    <source>
        <dbReference type="Pfam" id="PF20530"/>
    </source>
</evidence>
<evidence type="ECO:0000313" key="3">
    <source>
        <dbReference type="Proteomes" id="UP000600101"/>
    </source>
</evidence>
<comment type="caution">
    <text evidence="2">The sequence shown here is derived from an EMBL/GenBank/DDBJ whole genome shotgun (WGS) entry which is preliminary data.</text>
</comment>
<accession>A0A9X0R4E9</accession>
<protein>
    <recommendedName>
        <fullName evidence="1">DUF6745 domain-containing protein</fullName>
    </recommendedName>
</protein>
<dbReference type="Proteomes" id="UP000600101">
    <property type="component" value="Unassembled WGS sequence"/>
</dbReference>
<dbReference type="Pfam" id="PF20530">
    <property type="entry name" value="DUF6745"/>
    <property type="match status" value="1"/>
</dbReference>
<feature type="domain" description="DUF6745" evidence="1">
    <location>
        <begin position="2"/>
        <end position="70"/>
    </location>
</feature>
<reference evidence="2" key="1">
    <citation type="submission" date="2020-08" db="EMBL/GenBank/DDBJ databases">
        <authorList>
            <person name="Hu Y."/>
            <person name="Nguyen S.V."/>
            <person name="Li F."/>
            <person name="Fanning S."/>
        </authorList>
    </citation>
    <scope>NUCLEOTIDE SEQUENCE</scope>
    <source>
        <strain evidence="2">SYSU D8009</strain>
    </source>
</reference>
<proteinExistence type="predicted"/>